<dbReference type="InterPro" id="IPR006311">
    <property type="entry name" value="TAT_signal"/>
</dbReference>
<dbReference type="GO" id="GO:0030246">
    <property type="term" value="F:carbohydrate binding"/>
    <property type="evidence" value="ECO:0007669"/>
    <property type="project" value="InterPro"/>
</dbReference>
<sequence length="796" mass="84005">MPSPQGSSRRTFLAASGTGAAAVSLGLALPAARAGASQLALDGDEFDTLRLRWRDLTLGTGFDAKAEPYATKLAALGTAARTALATMAPATGSLWPDQPLTVPATGSANMSASYGRLSTMAQAWAQPGTGSTGDTALIAAVGRGLDHLHAQIYNESTKPFGNWWDWQIGSPRLLLDTAVIAYETLTAEQIAHYAAAVDHFVPDSAVAVYAGTSTGANRTDLCRVLATRGVLGKTAAKIALARDALSPVFPYVTTGDGLYADGSFIQHTWIAYTGSYGEVQIDGLSRLFALLAGSTWAVTDPNRQIILDSVERSYAPFIHDGLMMDCVNGRAISRQATDDQLMGRTIMAHIAMLALGASAAERDRWRSLIKGWVDRAPSVPVLADQRLSVANLALLRAAVDAAPSAAPAPTGPRLFPAMDRAVHRGTRFAASLSMSSHRIAYYENGNGENLRGWHTGSGMLAWWGEGFAGDQYSDAFWPTADPYRMPGTTVARKPLADGEGGAWGAARPATTWVGGAEDGTYAVVGQHLKGLSSTLTARTSWFFVGNEIVCLGAGITASDGAPVESVVDHRNLGAAGTNALTVDGRRLPATLGRHDTFRRARWAHITGHGGYVFPDGAAVQALREERTGTWRAINTGGTADPVTRRYLTLWCDHGTDPTDASYAYVLLPGARQLETAVRAADRDKVRVLANSASVQAISAHRLGLLAANFWTAGAIGGLAVDGPASVLVHTAHRMATLSLAAPERTGAPVELVWDRPVRSVATRDPRVEVLATGGSLRLRIAPGTTCGTVRTNVVLR</sequence>
<dbReference type="InterPro" id="IPR014718">
    <property type="entry name" value="GH-type_carb-bd"/>
</dbReference>
<keyword evidence="3 8" id="KW-0456">Lyase</keyword>
<dbReference type="GO" id="GO:0005576">
    <property type="term" value="C:extracellular region"/>
    <property type="evidence" value="ECO:0007669"/>
    <property type="project" value="InterPro"/>
</dbReference>
<dbReference type="InterPro" id="IPR004103">
    <property type="entry name" value="Lyase_8_C"/>
</dbReference>
<dbReference type="RefSeq" id="WP_120721203.1">
    <property type="nucleotide sequence ID" value="NZ_CP032698.1"/>
</dbReference>
<evidence type="ECO:0000256" key="1">
    <source>
        <dbReference type="ARBA" id="ARBA00006699"/>
    </source>
</evidence>
<feature type="domain" description="Polysaccharide lyase family 8 central" evidence="5">
    <location>
        <begin position="413"/>
        <end position="670"/>
    </location>
</feature>
<dbReference type="Gene3D" id="2.60.220.10">
    <property type="entry name" value="Polysaccharide lyase family 8-like, C-terminal"/>
    <property type="match status" value="1"/>
</dbReference>
<dbReference type="SUPFAM" id="SSF74650">
    <property type="entry name" value="Galactose mutarotase-like"/>
    <property type="match status" value="1"/>
</dbReference>
<keyword evidence="2" id="KW-0732">Signal</keyword>
<dbReference type="Gene3D" id="2.70.98.10">
    <property type="match status" value="1"/>
</dbReference>
<dbReference type="EC" id="4.2.2.12" evidence="8"/>
<dbReference type="Proteomes" id="UP000271554">
    <property type="component" value="Chromosome"/>
</dbReference>
<dbReference type="PANTHER" id="PTHR38481:SF1">
    <property type="entry name" value="HYALURONATE LYASE"/>
    <property type="match status" value="1"/>
</dbReference>
<name>A0A387HD82_9ACTN</name>
<dbReference type="InterPro" id="IPR003159">
    <property type="entry name" value="Lyase_8_central_dom"/>
</dbReference>
<dbReference type="SUPFAM" id="SSF48230">
    <property type="entry name" value="Chondroitin AC/alginate lyase"/>
    <property type="match status" value="1"/>
</dbReference>
<evidence type="ECO:0000256" key="2">
    <source>
        <dbReference type="ARBA" id="ARBA00022729"/>
    </source>
</evidence>
<proteinExistence type="inferred from homology"/>
<feature type="domain" description="Polysaccharide lyase family 8 C-terminal" evidence="6">
    <location>
        <begin position="686"/>
        <end position="749"/>
    </location>
</feature>
<dbReference type="GO" id="GO:0005975">
    <property type="term" value="P:carbohydrate metabolic process"/>
    <property type="evidence" value="ECO:0007669"/>
    <property type="project" value="InterPro"/>
</dbReference>
<dbReference type="CDD" id="cd01083">
    <property type="entry name" value="GAG_Lyase"/>
    <property type="match status" value="1"/>
</dbReference>
<feature type="domain" description="Polysaccharide lyase 8 N-terminal alpha-helical" evidence="7">
    <location>
        <begin position="53"/>
        <end position="370"/>
    </location>
</feature>
<evidence type="ECO:0000259" key="7">
    <source>
        <dbReference type="Pfam" id="PF08124"/>
    </source>
</evidence>
<feature type="active site" evidence="4">
    <location>
        <position position="267"/>
    </location>
</feature>
<dbReference type="EMBL" id="CP032698">
    <property type="protein sequence ID" value="AYG80223.1"/>
    <property type="molecule type" value="Genomic_DNA"/>
</dbReference>
<feature type="active site" evidence="4">
    <location>
        <position position="330"/>
    </location>
</feature>
<accession>A0A387HD82</accession>
<dbReference type="GO" id="GO:0047492">
    <property type="term" value="F:xanthan lyase activity"/>
    <property type="evidence" value="ECO:0007669"/>
    <property type="project" value="UniProtKB-EC"/>
</dbReference>
<dbReference type="Pfam" id="PF02278">
    <property type="entry name" value="Lyase_8"/>
    <property type="match status" value="1"/>
</dbReference>
<protein>
    <submittedName>
        <fullName evidence="8">Xanthan lyase</fullName>
        <ecNumber evidence="8">4.2.2.12</ecNumber>
    </submittedName>
</protein>
<evidence type="ECO:0000259" key="6">
    <source>
        <dbReference type="Pfam" id="PF02884"/>
    </source>
</evidence>
<gene>
    <name evidence="8" type="primary">xly_1</name>
    <name evidence="8" type="ORF">DWB77_02354</name>
</gene>
<dbReference type="Pfam" id="PF02884">
    <property type="entry name" value="Lyase_8_C"/>
    <property type="match status" value="1"/>
</dbReference>
<dbReference type="Gene3D" id="1.50.10.100">
    <property type="entry name" value="Chondroitin AC/alginate lyase"/>
    <property type="match status" value="1"/>
</dbReference>
<organism evidence="8 9">
    <name type="scientific">Streptomyces hundungensis</name>
    <dbReference type="NCBI Taxonomy" id="1077946"/>
    <lineage>
        <taxon>Bacteria</taxon>
        <taxon>Bacillati</taxon>
        <taxon>Actinomycetota</taxon>
        <taxon>Actinomycetes</taxon>
        <taxon>Kitasatosporales</taxon>
        <taxon>Streptomycetaceae</taxon>
        <taxon>Streptomyces</taxon>
    </lineage>
</organism>
<reference evidence="8 9" key="1">
    <citation type="submission" date="2018-10" db="EMBL/GenBank/DDBJ databases">
        <title>Relationship between Morphology and Antimicrobial Activity in Streptomyces.</title>
        <authorList>
            <person name="Kang H.J."/>
            <person name="Kim S.B."/>
        </authorList>
    </citation>
    <scope>NUCLEOTIDE SEQUENCE [LARGE SCALE GENOMIC DNA]</scope>
    <source>
        <strain evidence="8 9">BH38</strain>
    </source>
</reference>
<dbReference type="InterPro" id="IPR008929">
    <property type="entry name" value="Chondroitin_lyas"/>
</dbReference>
<evidence type="ECO:0000259" key="5">
    <source>
        <dbReference type="Pfam" id="PF02278"/>
    </source>
</evidence>
<keyword evidence="9" id="KW-1185">Reference proteome</keyword>
<dbReference type="InterPro" id="IPR038970">
    <property type="entry name" value="Lyase_8"/>
</dbReference>
<comment type="similarity">
    <text evidence="1">Belongs to the polysaccharide lyase 8 family.</text>
</comment>
<dbReference type="InterPro" id="IPR011013">
    <property type="entry name" value="Gal_mutarotase_sf_dom"/>
</dbReference>
<dbReference type="AlphaFoldDB" id="A0A387HD82"/>
<dbReference type="OrthoDB" id="6636047at2"/>
<evidence type="ECO:0000313" key="8">
    <source>
        <dbReference type="EMBL" id="AYG80223.1"/>
    </source>
</evidence>
<evidence type="ECO:0000313" key="9">
    <source>
        <dbReference type="Proteomes" id="UP000271554"/>
    </source>
</evidence>
<dbReference type="SUPFAM" id="SSF49863">
    <property type="entry name" value="Hyaluronate lyase-like, C-terminal domain"/>
    <property type="match status" value="1"/>
</dbReference>
<dbReference type="KEGG" id="shun:DWB77_02354"/>
<dbReference type="PANTHER" id="PTHR38481">
    <property type="entry name" value="HYALURONATE LYASE"/>
    <property type="match status" value="1"/>
</dbReference>
<evidence type="ECO:0000256" key="4">
    <source>
        <dbReference type="PIRSR" id="PIRSR638970-1"/>
    </source>
</evidence>
<feature type="active site" evidence="4">
    <location>
        <position position="276"/>
    </location>
</feature>
<dbReference type="InterPro" id="IPR011071">
    <property type="entry name" value="Lyase_8-like_C"/>
</dbReference>
<dbReference type="Pfam" id="PF08124">
    <property type="entry name" value="Lyase_8_N"/>
    <property type="match status" value="1"/>
</dbReference>
<dbReference type="InterPro" id="IPR012970">
    <property type="entry name" value="Lyase_8_alpha_N"/>
</dbReference>
<dbReference type="PROSITE" id="PS51318">
    <property type="entry name" value="TAT"/>
    <property type="match status" value="1"/>
</dbReference>
<evidence type="ECO:0000256" key="3">
    <source>
        <dbReference type="ARBA" id="ARBA00023239"/>
    </source>
</evidence>